<dbReference type="CDD" id="cd00033">
    <property type="entry name" value="CCP"/>
    <property type="match status" value="1"/>
</dbReference>
<reference evidence="9" key="1">
    <citation type="journal article" date="2020" name="Cell">
        <title>Large-Scale Comparative Analyses of Tick Genomes Elucidate Their Genetic Diversity and Vector Capacities.</title>
        <authorList>
            <consortium name="Tick Genome and Microbiome Consortium (TIGMIC)"/>
            <person name="Jia N."/>
            <person name="Wang J."/>
            <person name="Shi W."/>
            <person name="Du L."/>
            <person name="Sun Y."/>
            <person name="Zhan W."/>
            <person name="Jiang J.F."/>
            <person name="Wang Q."/>
            <person name="Zhang B."/>
            <person name="Ji P."/>
            <person name="Bell-Sakyi L."/>
            <person name="Cui X.M."/>
            <person name="Yuan T.T."/>
            <person name="Jiang B.G."/>
            <person name="Yang W.F."/>
            <person name="Lam T.T."/>
            <person name="Chang Q.C."/>
            <person name="Ding S.J."/>
            <person name="Wang X.J."/>
            <person name="Zhu J.G."/>
            <person name="Ruan X.D."/>
            <person name="Zhao L."/>
            <person name="Wei J.T."/>
            <person name="Ye R.Z."/>
            <person name="Que T.C."/>
            <person name="Du C.H."/>
            <person name="Zhou Y.H."/>
            <person name="Cheng J.X."/>
            <person name="Dai P.F."/>
            <person name="Guo W.B."/>
            <person name="Han X.H."/>
            <person name="Huang E.J."/>
            <person name="Li L.F."/>
            <person name="Wei W."/>
            <person name="Gao Y.C."/>
            <person name="Liu J.Z."/>
            <person name="Shao H.Z."/>
            <person name="Wang X."/>
            <person name="Wang C.C."/>
            <person name="Yang T.C."/>
            <person name="Huo Q.B."/>
            <person name="Li W."/>
            <person name="Chen H.Y."/>
            <person name="Chen S.E."/>
            <person name="Zhou L.G."/>
            <person name="Ni X.B."/>
            <person name="Tian J.H."/>
            <person name="Sheng Y."/>
            <person name="Liu T."/>
            <person name="Pan Y.S."/>
            <person name="Xia L.Y."/>
            <person name="Li J."/>
            <person name="Zhao F."/>
            <person name="Cao W.C."/>
        </authorList>
    </citation>
    <scope>NUCLEOTIDE SEQUENCE</scope>
    <source>
        <strain evidence="9">Rsan-2018</strain>
    </source>
</reference>
<keyword evidence="7" id="KW-0732">Signal</keyword>
<feature type="signal peptide" evidence="7">
    <location>
        <begin position="1"/>
        <end position="18"/>
    </location>
</feature>
<dbReference type="Gene3D" id="2.60.120.260">
    <property type="entry name" value="Galactose-binding domain-like"/>
    <property type="match status" value="1"/>
</dbReference>
<dbReference type="InterPro" id="IPR000436">
    <property type="entry name" value="Sushi_SCR_CCP_dom"/>
</dbReference>
<sequence>MQLRTVLAIAFFSPLASGLCQRPKGLPNAGEFYSSSVFSNGTTVDYVCDPGYDLLGIPRRTCQSNGTWLPAAIPFCVTDVAKGKPFHSPTLTSSIADTNANLPVDDIGKTKCSLFKRGKTHFWYIDLTALYQVQVLRFDFGRQANDTNVFVVVRVGESATEPAKNPVCSEYSGTLPYDKSLYLPCVSTLRGSYVLVHLQSSTPLELSVCGFEVLSDVAVPVAERVQPTRSSADNRNETSADDGSFDNYPLSKKVAVYIGITAAVAGVGSSALCLLVFLARCCTCRMQQYDDVFLEEDATTTFPSAPSPETEHGGRRRHRTTSSTLSDEPTLMSVVARRSTRYRATKSEKCTKEAQRDETQLQDVSVASADSTLPVPERSPLTRKAINYHESRLL</sequence>
<dbReference type="VEuPathDB" id="VectorBase:RSAN_048915"/>
<comment type="caution">
    <text evidence="9">The sequence shown here is derived from an EMBL/GenBank/DDBJ whole genome shotgun (WGS) entry which is preliminary data.</text>
</comment>
<dbReference type="SUPFAM" id="SSF57535">
    <property type="entry name" value="Complement control module/SCR domain"/>
    <property type="match status" value="1"/>
</dbReference>
<name>A0A9D4STR8_RHISA</name>
<keyword evidence="6" id="KW-0812">Transmembrane</keyword>
<keyword evidence="1" id="KW-0479">Metal-binding</keyword>
<evidence type="ECO:0000256" key="2">
    <source>
        <dbReference type="ARBA" id="ARBA00022837"/>
    </source>
</evidence>
<reference evidence="9" key="2">
    <citation type="submission" date="2021-09" db="EMBL/GenBank/DDBJ databases">
        <authorList>
            <person name="Jia N."/>
            <person name="Wang J."/>
            <person name="Shi W."/>
            <person name="Du L."/>
            <person name="Sun Y."/>
            <person name="Zhan W."/>
            <person name="Jiang J."/>
            <person name="Wang Q."/>
            <person name="Zhang B."/>
            <person name="Ji P."/>
            <person name="Sakyi L.B."/>
            <person name="Cui X."/>
            <person name="Yuan T."/>
            <person name="Jiang B."/>
            <person name="Yang W."/>
            <person name="Lam T.T.-Y."/>
            <person name="Chang Q."/>
            <person name="Ding S."/>
            <person name="Wang X."/>
            <person name="Zhu J."/>
            <person name="Ruan X."/>
            <person name="Zhao L."/>
            <person name="Wei J."/>
            <person name="Que T."/>
            <person name="Du C."/>
            <person name="Cheng J."/>
            <person name="Dai P."/>
            <person name="Han X."/>
            <person name="Huang E."/>
            <person name="Gao Y."/>
            <person name="Liu J."/>
            <person name="Shao H."/>
            <person name="Ye R."/>
            <person name="Li L."/>
            <person name="Wei W."/>
            <person name="Wang X."/>
            <person name="Wang C."/>
            <person name="Huo Q."/>
            <person name="Li W."/>
            <person name="Guo W."/>
            <person name="Chen H."/>
            <person name="Chen S."/>
            <person name="Zhou L."/>
            <person name="Zhou L."/>
            <person name="Ni X."/>
            <person name="Tian J."/>
            <person name="Zhou Y."/>
            <person name="Sheng Y."/>
            <person name="Liu T."/>
            <person name="Pan Y."/>
            <person name="Xia L."/>
            <person name="Li J."/>
            <person name="Zhao F."/>
            <person name="Cao W."/>
        </authorList>
    </citation>
    <scope>NUCLEOTIDE SEQUENCE</scope>
    <source>
        <strain evidence="9">Rsan-2018</strain>
        <tissue evidence="9">Larvae</tissue>
    </source>
</reference>
<feature type="transmembrane region" description="Helical" evidence="6">
    <location>
        <begin position="254"/>
        <end position="279"/>
    </location>
</feature>
<dbReference type="InterPro" id="IPR035976">
    <property type="entry name" value="Sushi/SCR/CCP_sf"/>
</dbReference>
<proteinExistence type="predicted"/>
<dbReference type="InterPro" id="IPR006585">
    <property type="entry name" value="FTP1"/>
</dbReference>
<comment type="caution">
    <text evidence="4">Lacks conserved residue(s) required for the propagation of feature annotation.</text>
</comment>
<evidence type="ECO:0000259" key="8">
    <source>
        <dbReference type="PROSITE" id="PS50923"/>
    </source>
</evidence>
<keyword evidence="10" id="KW-1185">Reference proteome</keyword>
<evidence type="ECO:0000256" key="4">
    <source>
        <dbReference type="PROSITE-ProRule" id="PRU00302"/>
    </source>
</evidence>
<evidence type="ECO:0000256" key="7">
    <source>
        <dbReference type="SAM" id="SignalP"/>
    </source>
</evidence>
<dbReference type="Gene3D" id="2.10.70.10">
    <property type="entry name" value="Complement Module, domain 1"/>
    <property type="match status" value="1"/>
</dbReference>
<feature type="region of interest" description="Disordered" evidence="5">
    <location>
        <begin position="345"/>
        <end position="382"/>
    </location>
</feature>
<protein>
    <recommendedName>
        <fullName evidence="8">Sushi domain-containing protein</fullName>
    </recommendedName>
</protein>
<dbReference type="PROSITE" id="PS50923">
    <property type="entry name" value="SUSHI"/>
    <property type="match status" value="1"/>
</dbReference>
<accession>A0A9D4STR8</accession>
<dbReference type="SUPFAM" id="SSF49785">
    <property type="entry name" value="Galactose-binding domain-like"/>
    <property type="match status" value="1"/>
</dbReference>
<gene>
    <name evidence="9" type="ORF">HPB52_019892</name>
</gene>
<dbReference type="SMART" id="SM00032">
    <property type="entry name" value="CCP"/>
    <property type="match status" value="1"/>
</dbReference>
<keyword evidence="4" id="KW-0768">Sushi</keyword>
<evidence type="ECO:0000256" key="3">
    <source>
        <dbReference type="ARBA" id="ARBA00023157"/>
    </source>
</evidence>
<keyword evidence="6" id="KW-0472">Membrane</keyword>
<feature type="compositionally biased region" description="Basic and acidic residues" evidence="5">
    <location>
        <begin position="345"/>
        <end position="359"/>
    </location>
</feature>
<keyword evidence="3" id="KW-1015">Disulfide bond</keyword>
<dbReference type="SMART" id="SM00607">
    <property type="entry name" value="FTP"/>
    <property type="match status" value="1"/>
</dbReference>
<keyword evidence="6" id="KW-1133">Transmembrane helix</keyword>
<dbReference type="Pfam" id="PF00084">
    <property type="entry name" value="Sushi"/>
    <property type="match status" value="1"/>
</dbReference>
<feature type="chain" id="PRO_5039249417" description="Sushi domain-containing protein" evidence="7">
    <location>
        <begin position="19"/>
        <end position="394"/>
    </location>
</feature>
<dbReference type="Proteomes" id="UP000821837">
    <property type="component" value="Chromosome 6"/>
</dbReference>
<dbReference type="EMBL" id="JABSTV010001252">
    <property type="protein sequence ID" value="KAH7948255.1"/>
    <property type="molecule type" value="Genomic_DNA"/>
</dbReference>
<feature type="compositionally biased region" description="Polar residues" evidence="5">
    <location>
        <begin position="361"/>
        <end position="371"/>
    </location>
</feature>
<evidence type="ECO:0000313" key="10">
    <source>
        <dbReference type="Proteomes" id="UP000821837"/>
    </source>
</evidence>
<dbReference type="GO" id="GO:0046872">
    <property type="term" value="F:metal ion binding"/>
    <property type="evidence" value="ECO:0007669"/>
    <property type="project" value="UniProtKB-KW"/>
</dbReference>
<feature type="region of interest" description="Disordered" evidence="5">
    <location>
        <begin position="225"/>
        <end position="244"/>
    </location>
</feature>
<dbReference type="InterPro" id="IPR008979">
    <property type="entry name" value="Galactose-bd-like_sf"/>
</dbReference>
<evidence type="ECO:0000256" key="1">
    <source>
        <dbReference type="ARBA" id="ARBA00022723"/>
    </source>
</evidence>
<feature type="domain" description="Sushi" evidence="8">
    <location>
        <begin position="18"/>
        <end position="78"/>
    </location>
</feature>
<organism evidence="9 10">
    <name type="scientific">Rhipicephalus sanguineus</name>
    <name type="common">Brown dog tick</name>
    <name type="synonym">Ixodes sanguineus</name>
    <dbReference type="NCBI Taxonomy" id="34632"/>
    <lineage>
        <taxon>Eukaryota</taxon>
        <taxon>Metazoa</taxon>
        <taxon>Ecdysozoa</taxon>
        <taxon>Arthropoda</taxon>
        <taxon>Chelicerata</taxon>
        <taxon>Arachnida</taxon>
        <taxon>Acari</taxon>
        <taxon>Parasitiformes</taxon>
        <taxon>Ixodida</taxon>
        <taxon>Ixodoidea</taxon>
        <taxon>Ixodidae</taxon>
        <taxon>Rhipicephalinae</taxon>
        <taxon>Rhipicephalus</taxon>
        <taxon>Rhipicephalus</taxon>
    </lineage>
</organism>
<feature type="region of interest" description="Disordered" evidence="5">
    <location>
        <begin position="300"/>
        <end position="332"/>
    </location>
</feature>
<evidence type="ECO:0000256" key="5">
    <source>
        <dbReference type="SAM" id="MobiDB-lite"/>
    </source>
</evidence>
<evidence type="ECO:0000313" key="9">
    <source>
        <dbReference type="EMBL" id="KAH7948255.1"/>
    </source>
</evidence>
<evidence type="ECO:0000256" key="6">
    <source>
        <dbReference type="SAM" id="Phobius"/>
    </source>
</evidence>
<keyword evidence="2" id="KW-0106">Calcium</keyword>
<dbReference type="AlphaFoldDB" id="A0A9D4STR8"/>